<dbReference type="InterPro" id="IPR032675">
    <property type="entry name" value="LRR_dom_sf"/>
</dbReference>
<keyword evidence="11" id="KW-1185">Reference proteome</keyword>
<keyword evidence="3" id="KW-0433">Leucine-rich repeat</keyword>
<dbReference type="PANTHER" id="PTHR24113">
    <property type="entry name" value="RAN GTPASE-ACTIVATING PROTEIN 1"/>
    <property type="match status" value="1"/>
</dbReference>
<keyword evidence="5" id="KW-0539">Nucleus</keyword>
<name>A0A674AQJ9_SALTR</name>
<dbReference type="GO" id="GO:0005096">
    <property type="term" value="F:GTPase activator activity"/>
    <property type="evidence" value="ECO:0007669"/>
    <property type="project" value="UniProtKB-KW"/>
</dbReference>
<feature type="compositionally biased region" description="Acidic residues" evidence="8">
    <location>
        <begin position="352"/>
        <end position="383"/>
    </location>
</feature>
<feature type="region of interest" description="Disordered" evidence="8">
    <location>
        <begin position="346"/>
        <end position="401"/>
    </location>
</feature>
<reference evidence="10" key="3">
    <citation type="submission" date="2025-09" db="UniProtKB">
        <authorList>
            <consortium name="Ensembl"/>
        </authorList>
    </citation>
    <scope>IDENTIFICATION</scope>
</reference>
<evidence type="ECO:0000256" key="5">
    <source>
        <dbReference type="ARBA" id="ARBA00023242"/>
    </source>
</evidence>
<dbReference type="Pfam" id="PF13516">
    <property type="entry name" value="LRR_6"/>
    <property type="match status" value="3"/>
</dbReference>
<dbReference type="PANTHER" id="PTHR24113:SF12">
    <property type="entry name" value="RAN GTPASE-ACTIVATING PROTEIN 1"/>
    <property type="match status" value="1"/>
</dbReference>
<evidence type="ECO:0000259" key="9">
    <source>
        <dbReference type="Pfam" id="PF07834"/>
    </source>
</evidence>
<evidence type="ECO:0000256" key="3">
    <source>
        <dbReference type="ARBA" id="ARBA00022614"/>
    </source>
</evidence>
<dbReference type="Pfam" id="PF07834">
    <property type="entry name" value="RanGAP1_C"/>
    <property type="match status" value="2"/>
</dbReference>
<reference evidence="10" key="1">
    <citation type="submission" date="2021-04" db="EMBL/GenBank/DDBJ databases">
        <authorList>
            <consortium name="Wellcome Sanger Institute Data Sharing"/>
        </authorList>
    </citation>
    <scope>NUCLEOTIDE SEQUENCE [LARGE SCALE GENOMIC DNA]</scope>
</reference>
<dbReference type="InterPro" id="IPR001611">
    <property type="entry name" value="Leu-rich_rpt"/>
</dbReference>
<accession>A0A674AQJ9</accession>
<evidence type="ECO:0000313" key="10">
    <source>
        <dbReference type="Ensembl" id="ENSSTUP00000061649.1"/>
    </source>
</evidence>
<evidence type="ECO:0000256" key="7">
    <source>
        <dbReference type="ARBA" id="ARBA00074239"/>
    </source>
</evidence>
<dbReference type="Gene3D" id="1.25.40.200">
    <property type="entry name" value="Ran-GTPase activating protein 1, C-terminal domain"/>
    <property type="match status" value="1"/>
</dbReference>
<sequence length="520" mass="56394">MATDAVAQLADSLAKTQVTEGELSYKGQGRKFDNMVKEIQEFKGLQALRLEGNTYGVEAAQAIAKALETKSEFKYCYWSDMFTGRLRSEIPPALNSLGAALMTAGARLTVLDLSDNAFGPDGVKGIEKLLKSTACHTLQELRLNNCGMGIGGGKILAAALTECYKQSSAQGTPLGLKVFIAGRNRLENDGATALAQAFQLMGSLEEVHVPQNGINHPGVTALATAMQHNPQLRVLNLNDNTFTKKGAIAMAQALKHLRSVQVINFGDCLVRSEGAIAIAEAVTEGLPILKELNLSFGEITGEAALLVAQSVEGKATLEKLDLNGNCLGEEGCDALREVMDGLNMGDLLGSLSDDEGEPEDDDEDDEEEEDDYEEDDDVEEEDSSVNQVSSPPSVPRPPDAASFLCFPSPDKLLKLGTKRALLFEQQVVNTPCHEYLIQQTTYPRVSPSLCLIQSEDKVKPVRVVPGHLQALEYVVRQDYFPQDHIAVLEAFMSRHIQALESCSSARNILKSTLEQVRPEN</sequence>
<keyword evidence="4" id="KW-0677">Repeat</keyword>
<dbReference type="AlphaFoldDB" id="A0A674AQJ9"/>
<dbReference type="InterPro" id="IPR009109">
    <property type="entry name" value="Ran_GTPase_activating_1_C"/>
</dbReference>
<dbReference type="CDD" id="cd00116">
    <property type="entry name" value="LRR_RI"/>
    <property type="match status" value="1"/>
</dbReference>
<evidence type="ECO:0000256" key="1">
    <source>
        <dbReference type="ARBA" id="ARBA00004123"/>
    </source>
</evidence>
<feature type="domain" description="Ran-GTPase activating protein 1 C-terminal" evidence="9">
    <location>
        <begin position="449"/>
        <end position="514"/>
    </location>
</feature>
<dbReference type="GeneTree" id="ENSGT00440000039203"/>
<dbReference type="GO" id="GO:0048471">
    <property type="term" value="C:perinuclear region of cytoplasm"/>
    <property type="evidence" value="ECO:0007669"/>
    <property type="project" value="TreeGrafter"/>
</dbReference>
<dbReference type="GO" id="GO:0031267">
    <property type="term" value="F:small GTPase binding"/>
    <property type="evidence" value="ECO:0007669"/>
    <property type="project" value="TreeGrafter"/>
</dbReference>
<dbReference type="GO" id="GO:0006913">
    <property type="term" value="P:nucleocytoplasmic transport"/>
    <property type="evidence" value="ECO:0007669"/>
    <property type="project" value="TreeGrafter"/>
</dbReference>
<keyword evidence="2" id="KW-0343">GTPase activation</keyword>
<dbReference type="GO" id="GO:0005634">
    <property type="term" value="C:nucleus"/>
    <property type="evidence" value="ECO:0007669"/>
    <property type="project" value="UniProtKB-SubCell"/>
</dbReference>
<evidence type="ECO:0000256" key="6">
    <source>
        <dbReference type="ARBA" id="ARBA00060740"/>
    </source>
</evidence>
<dbReference type="Proteomes" id="UP000472277">
    <property type="component" value="Chromosome 1"/>
</dbReference>
<evidence type="ECO:0000256" key="2">
    <source>
        <dbReference type="ARBA" id="ARBA00022468"/>
    </source>
</evidence>
<dbReference type="GO" id="GO:0005829">
    <property type="term" value="C:cytosol"/>
    <property type="evidence" value="ECO:0007669"/>
    <property type="project" value="TreeGrafter"/>
</dbReference>
<evidence type="ECO:0000256" key="4">
    <source>
        <dbReference type="ARBA" id="ARBA00022737"/>
    </source>
</evidence>
<comment type="subcellular location">
    <subcellularLocation>
        <location evidence="1">Nucleus</location>
    </subcellularLocation>
</comment>
<proteinExistence type="inferred from homology"/>
<dbReference type="SMART" id="SM00368">
    <property type="entry name" value="LRR_RI"/>
    <property type="match status" value="7"/>
</dbReference>
<dbReference type="InterPro" id="IPR036720">
    <property type="entry name" value="RanGAP1_C_sf"/>
</dbReference>
<reference evidence="10" key="2">
    <citation type="submission" date="2025-08" db="UniProtKB">
        <authorList>
            <consortium name="Ensembl"/>
        </authorList>
    </citation>
    <scope>IDENTIFICATION</scope>
</reference>
<dbReference type="GO" id="GO:0007165">
    <property type="term" value="P:signal transduction"/>
    <property type="evidence" value="ECO:0007669"/>
    <property type="project" value="InterPro"/>
</dbReference>
<evidence type="ECO:0000313" key="11">
    <source>
        <dbReference type="Proteomes" id="UP000472277"/>
    </source>
</evidence>
<feature type="domain" description="Ran-GTPase activating protein 1 C-terminal" evidence="9">
    <location>
        <begin position="375"/>
        <end position="427"/>
    </location>
</feature>
<dbReference type="FunFam" id="3.80.10.10:FF:000142">
    <property type="entry name" value="Ran GTPase activating protein 1"/>
    <property type="match status" value="1"/>
</dbReference>
<dbReference type="InterPro" id="IPR027038">
    <property type="entry name" value="RanGap"/>
</dbReference>
<protein>
    <recommendedName>
        <fullName evidence="7">Ran GTPase-activating protein 1</fullName>
    </recommendedName>
</protein>
<dbReference type="SUPFAM" id="SSF69099">
    <property type="entry name" value="Ran-GTPase activating protein 1 (RanGAP1), C-terminal domain"/>
    <property type="match status" value="1"/>
</dbReference>
<dbReference type="Ensembl" id="ENSSTUT00000065031.1">
    <property type="protein sequence ID" value="ENSSTUP00000061649.1"/>
    <property type="gene ID" value="ENSSTUG00000026304.1"/>
</dbReference>
<comment type="similarity">
    <text evidence="6">Belongs to the RNA1 family.</text>
</comment>
<evidence type="ECO:0000256" key="8">
    <source>
        <dbReference type="SAM" id="MobiDB-lite"/>
    </source>
</evidence>
<dbReference type="Gene3D" id="3.80.10.10">
    <property type="entry name" value="Ribonuclease Inhibitor"/>
    <property type="match status" value="1"/>
</dbReference>
<gene>
    <name evidence="10" type="primary">RANGAP1</name>
</gene>
<dbReference type="SUPFAM" id="SSF52047">
    <property type="entry name" value="RNI-like"/>
    <property type="match status" value="1"/>
</dbReference>
<organism evidence="10 11">
    <name type="scientific">Salmo trutta</name>
    <name type="common">Brown trout</name>
    <dbReference type="NCBI Taxonomy" id="8032"/>
    <lineage>
        <taxon>Eukaryota</taxon>
        <taxon>Metazoa</taxon>
        <taxon>Chordata</taxon>
        <taxon>Craniata</taxon>
        <taxon>Vertebrata</taxon>
        <taxon>Euteleostomi</taxon>
        <taxon>Actinopterygii</taxon>
        <taxon>Neopterygii</taxon>
        <taxon>Teleostei</taxon>
        <taxon>Protacanthopterygii</taxon>
        <taxon>Salmoniformes</taxon>
        <taxon>Salmonidae</taxon>
        <taxon>Salmoninae</taxon>
        <taxon>Salmo</taxon>
    </lineage>
</organism>